<keyword evidence="2" id="KW-0732">Signal</keyword>
<dbReference type="AlphaFoldDB" id="A0A5Q6RZX7"/>
<dbReference type="Proteomes" id="UP000307768">
    <property type="component" value="Unassembled WGS sequence"/>
</dbReference>
<evidence type="ECO:0000256" key="2">
    <source>
        <dbReference type="SAM" id="SignalP"/>
    </source>
</evidence>
<evidence type="ECO:0000313" key="5">
    <source>
        <dbReference type="Proteomes" id="UP000307768"/>
    </source>
</evidence>
<gene>
    <name evidence="4" type="ORF">FE697_008650</name>
</gene>
<feature type="domain" description="DUF305" evidence="3">
    <location>
        <begin position="70"/>
        <end position="213"/>
    </location>
</feature>
<sequence>MITASSFNHTARRRAAALVTAVAFGLGVSACGADDSGSGSAGGGHDGHGASQSSDQTQSPDAAGDHNAADVTFAQQMIPHHRQALEMAALAPTRAGAEVEDLAARIAAAQDPEIATMTGWLEEWGEEVPADDAHADHGDMEGMMSPEDLERLEGLSGASFDEEFLRQMIVHHEGAVTMAKNQIADGANPEAVALAEAVVDAQQSEIDEMAALLG</sequence>
<dbReference type="PANTHER" id="PTHR36933:SF1">
    <property type="entry name" value="SLL0788 PROTEIN"/>
    <property type="match status" value="1"/>
</dbReference>
<dbReference type="InterPro" id="IPR012347">
    <property type="entry name" value="Ferritin-like"/>
</dbReference>
<protein>
    <submittedName>
        <fullName evidence="4">DUF305 domain-containing protein</fullName>
    </submittedName>
</protein>
<feature type="region of interest" description="Disordered" evidence="1">
    <location>
        <begin position="35"/>
        <end position="65"/>
    </location>
</feature>
<feature type="chain" id="PRO_5024382103" evidence="2">
    <location>
        <begin position="33"/>
        <end position="214"/>
    </location>
</feature>
<proteinExistence type="predicted"/>
<accession>A0A5Q6RZX7</accession>
<organism evidence="4 5">
    <name type="scientific">Mumia zhuanghuii</name>
    <dbReference type="NCBI Taxonomy" id="2585211"/>
    <lineage>
        <taxon>Bacteria</taxon>
        <taxon>Bacillati</taxon>
        <taxon>Actinomycetota</taxon>
        <taxon>Actinomycetes</taxon>
        <taxon>Propionibacteriales</taxon>
        <taxon>Nocardioidaceae</taxon>
        <taxon>Mumia</taxon>
    </lineage>
</organism>
<name>A0A5Q6RZX7_9ACTN</name>
<dbReference type="OrthoDB" id="26872at2"/>
<dbReference type="Pfam" id="PF03713">
    <property type="entry name" value="DUF305"/>
    <property type="match status" value="1"/>
</dbReference>
<evidence type="ECO:0000313" key="4">
    <source>
        <dbReference type="EMBL" id="KAA1423645.1"/>
    </source>
</evidence>
<feature type="signal peptide" evidence="2">
    <location>
        <begin position="1"/>
        <end position="32"/>
    </location>
</feature>
<reference evidence="4 5" key="1">
    <citation type="submission" date="2019-09" db="EMBL/GenBank/DDBJ databases">
        <title>Mumia zhuanghuii sp. nov. isolated from the intestinal contents of plateau pika (Ochotona curzoniae) in the Qinghai-Tibet plateau of China.</title>
        <authorList>
            <person name="Tian Z."/>
        </authorList>
    </citation>
    <scope>NUCLEOTIDE SEQUENCE [LARGE SCALE GENOMIC DNA]</scope>
    <source>
        <strain evidence="5">350</strain>
    </source>
</reference>
<dbReference type="RefSeq" id="WP_149769164.1">
    <property type="nucleotide sequence ID" value="NZ_VDFQ02000002.1"/>
</dbReference>
<comment type="caution">
    <text evidence="4">The sequence shown here is derived from an EMBL/GenBank/DDBJ whole genome shotgun (WGS) entry which is preliminary data.</text>
</comment>
<dbReference type="InterPro" id="IPR005183">
    <property type="entry name" value="DUF305_CopM-like"/>
</dbReference>
<evidence type="ECO:0000256" key="1">
    <source>
        <dbReference type="SAM" id="MobiDB-lite"/>
    </source>
</evidence>
<dbReference type="PANTHER" id="PTHR36933">
    <property type="entry name" value="SLL0788 PROTEIN"/>
    <property type="match status" value="1"/>
</dbReference>
<dbReference type="Gene3D" id="1.20.1260.10">
    <property type="match status" value="1"/>
</dbReference>
<dbReference type="EMBL" id="VDFQ02000002">
    <property type="protein sequence ID" value="KAA1423645.1"/>
    <property type="molecule type" value="Genomic_DNA"/>
</dbReference>
<evidence type="ECO:0000259" key="3">
    <source>
        <dbReference type="Pfam" id="PF03713"/>
    </source>
</evidence>